<feature type="domain" description="DUF6535" evidence="11">
    <location>
        <begin position="636"/>
        <end position="831"/>
    </location>
</feature>
<keyword evidence="8" id="KW-0503">Monooxygenase</keyword>
<evidence type="ECO:0000256" key="2">
    <source>
        <dbReference type="ARBA" id="ARBA00005179"/>
    </source>
</evidence>
<dbReference type="InterPro" id="IPR050364">
    <property type="entry name" value="Cytochrome_P450_fung"/>
</dbReference>
<dbReference type="InterPro" id="IPR017972">
    <property type="entry name" value="Cyt_P450_CS"/>
</dbReference>
<evidence type="ECO:0000256" key="5">
    <source>
        <dbReference type="ARBA" id="ARBA00022723"/>
    </source>
</evidence>
<dbReference type="GO" id="GO:0020037">
    <property type="term" value="F:heme binding"/>
    <property type="evidence" value="ECO:0007669"/>
    <property type="project" value="InterPro"/>
</dbReference>
<dbReference type="OrthoDB" id="3221808at2759"/>
<feature type="transmembrane region" description="Helical" evidence="10">
    <location>
        <begin position="807"/>
        <end position="830"/>
    </location>
</feature>
<sequence>MLDTANMIGVHTLLYSALSLSILGLIQRYRSRLARRKARRPPSPKSVPFFGSLFSIPPGLEHLAYMKLGEQLNSDIIYLELFGYSMVVLNSAEDVSNLFDKRSALYSDRFCPPMIKDPTLSVFDSSTLSRVLNLLTRFDWSGVPTLVGYNDVWRHHRRMMNNWLNVRAVTQFHKLQEQQSRMLCRRLLDLTSQEHPFEAVRQEFFFAMASATFQLAYGYQLQGDKDPFFINAQVATHHLCNAWMFTNFFVNIFPVMSYVPDWFPGTGWKRTAREWKAQKDRAVDEPFEWAKAQVASGVYEPSILSALLQDHSLTSGLSEEEKNKRLKELAIVMYAAGTDTSSAALPKFIAAMVLNPEVQAKAQEEIDAVLGPGTLPTMADKDRLPYINLLIMELLRWHPTVPSGVPHMCYQDDNYKGYEIEKGTIVIGNIWAISRNENVYKNANTFNPDRFLDPNTPPFPAFGWGRRKCPGIHFAEATLFIMITSLLATFTFSRKRDEDGNEIIPEIEGAANQLVLEIKPIEFEFKPRSEKHRQLIVETAQSYDLQPSEIVWLSNFNFADVRPRSNSNPARLARDATKLPTTPISPRSSTHGLFDSQPQGPANVFSYGSHINNPSAHVRMAEDTFGEELAPDATIWKLYVEEAIAQDQELVNAQNKNLDVMLLFVSAFVYTLKLPIYRCNRQAALFSAILTTFLVDAKNMLTVDHAEVSTGLLLQIAQSQQRVELGNQITNLTLIELPAFQPTLAARWINGLWFTALALSLAAALVAMLAKEWLSDFVATTVRPPYEYALLRQARHNGLIAWRALPIIALLPTLLHLSLLLFSLGIILLLWGLDQAIAMLVIAVVGSTAIFYVVTAILGAIFESCPFVTYISKYVRRVWSTCLGNHYILRNNLSSKKLLHHDGIPDKVLQALGWLAANSRDKAVADCAYQALAACAGTNEAPIRIRVENGSSSTVITQTESCLVPQKPMSGSEKTTNITFLEAVCQKFSEALVQNHREVAACQGANIARYAAAIPNLVEHVKTFTGDGVMMGIGQVAYDAVGLAVRTLDMAWGNDCPALSADSYAILSSAELRLAAAVAMLEVPSTYGLTQFTAPHGQPETTAIRISFSDSSPLPTNTSPARYGRALARASVLLHYHACGQINMNPAVLIYLLNSISSAADCERLSFDLVSEFRMNVVGGSMERCSTMNDLDHPTGIFRRVLAVWQSEQIPGAWTRLDLATAQAVASFARAFVGRWTGRKEIHGAQTRARSSSYRGIDFELPIASQVEEDRVSFLKILESGVGNRRHGDIPESPEWILGRLLLISIITLTQSNPKANNDETSDLVLWTLYRAAEAFSIHKARHMHHAVTRHANLIRRMVEVVDNRLREEGLNSSIGLPVITHIVSMLSLSIERRTVMFYSGLSPSKLLAFLRIIVRAPAIPNEVERLLSELVQMILDRPKGYLRVFSESDGFTLLVSIGRHPEYIAAVASAIRSITQLLGSAREGVALSPGSMLGFLEAISFVLSYSIPDDELSSTGAFAESVFSILYLSSKKDSSTFPRQHTVFPQLLTYFENIPLEKMSIALIKLRKLIGWDYAALGDLDKSLVRLFRARD</sequence>
<dbReference type="PANTHER" id="PTHR46300:SF7">
    <property type="entry name" value="P450, PUTATIVE (EUROFUNG)-RELATED"/>
    <property type="match status" value="1"/>
</dbReference>
<dbReference type="InterPro" id="IPR045338">
    <property type="entry name" value="DUF6535"/>
</dbReference>
<proteinExistence type="inferred from homology"/>
<evidence type="ECO:0000313" key="13">
    <source>
        <dbReference type="Proteomes" id="UP000383932"/>
    </source>
</evidence>
<keyword evidence="13" id="KW-1185">Reference proteome</keyword>
<accession>A0A5N5QJR4</accession>
<dbReference type="GO" id="GO:0016705">
    <property type="term" value="F:oxidoreductase activity, acting on paired donors, with incorporation or reduction of molecular oxygen"/>
    <property type="evidence" value="ECO:0007669"/>
    <property type="project" value="InterPro"/>
</dbReference>
<evidence type="ECO:0000256" key="6">
    <source>
        <dbReference type="ARBA" id="ARBA00023002"/>
    </source>
</evidence>
<comment type="cofactor">
    <cofactor evidence="1 9">
        <name>heme</name>
        <dbReference type="ChEBI" id="CHEBI:30413"/>
    </cofactor>
</comment>
<comment type="caution">
    <text evidence="12">The sequence shown here is derived from an EMBL/GenBank/DDBJ whole genome shotgun (WGS) entry which is preliminary data.</text>
</comment>
<evidence type="ECO:0000256" key="1">
    <source>
        <dbReference type="ARBA" id="ARBA00001971"/>
    </source>
</evidence>
<dbReference type="InterPro" id="IPR001128">
    <property type="entry name" value="Cyt_P450"/>
</dbReference>
<organism evidence="12 13">
    <name type="scientific">Ceratobasidium theobromae</name>
    <dbReference type="NCBI Taxonomy" id="1582974"/>
    <lineage>
        <taxon>Eukaryota</taxon>
        <taxon>Fungi</taxon>
        <taxon>Dikarya</taxon>
        <taxon>Basidiomycota</taxon>
        <taxon>Agaricomycotina</taxon>
        <taxon>Agaricomycetes</taxon>
        <taxon>Cantharellales</taxon>
        <taxon>Ceratobasidiaceae</taxon>
        <taxon>Ceratobasidium</taxon>
    </lineage>
</organism>
<dbReference type="PANTHER" id="PTHR46300">
    <property type="entry name" value="P450, PUTATIVE (EUROFUNG)-RELATED-RELATED"/>
    <property type="match status" value="1"/>
</dbReference>
<comment type="similarity">
    <text evidence="3">Belongs to the cytochrome P450 family.</text>
</comment>
<dbReference type="Gene3D" id="1.10.630.10">
    <property type="entry name" value="Cytochrome P450"/>
    <property type="match status" value="1"/>
</dbReference>
<dbReference type="InterPro" id="IPR002401">
    <property type="entry name" value="Cyt_P450_E_grp-I"/>
</dbReference>
<keyword evidence="5 9" id="KW-0479">Metal-binding</keyword>
<evidence type="ECO:0000259" key="11">
    <source>
        <dbReference type="Pfam" id="PF20153"/>
    </source>
</evidence>
<dbReference type="PROSITE" id="PS00086">
    <property type="entry name" value="CYTOCHROME_P450"/>
    <property type="match status" value="1"/>
</dbReference>
<evidence type="ECO:0000256" key="8">
    <source>
        <dbReference type="ARBA" id="ARBA00023033"/>
    </source>
</evidence>
<dbReference type="GO" id="GO:0005506">
    <property type="term" value="F:iron ion binding"/>
    <property type="evidence" value="ECO:0007669"/>
    <property type="project" value="InterPro"/>
</dbReference>
<dbReference type="PRINTS" id="PR00463">
    <property type="entry name" value="EP450I"/>
</dbReference>
<dbReference type="Proteomes" id="UP000383932">
    <property type="component" value="Unassembled WGS sequence"/>
</dbReference>
<gene>
    <name evidence="12" type="ORF">CTheo_4566</name>
</gene>
<keyword evidence="10" id="KW-1133">Transmembrane helix</keyword>
<dbReference type="SUPFAM" id="SSF48264">
    <property type="entry name" value="Cytochrome P450"/>
    <property type="match status" value="1"/>
</dbReference>
<name>A0A5N5QJR4_9AGAM</name>
<evidence type="ECO:0000256" key="7">
    <source>
        <dbReference type="ARBA" id="ARBA00023004"/>
    </source>
</evidence>
<keyword evidence="6" id="KW-0560">Oxidoreductase</keyword>
<protein>
    <recommendedName>
        <fullName evidence="11">DUF6535 domain-containing protein</fullName>
    </recommendedName>
</protein>
<keyword evidence="10" id="KW-0812">Transmembrane</keyword>
<feature type="transmembrane region" description="Helical" evidence="10">
    <location>
        <begin position="837"/>
        <end position="862"/>
    </location>
</feature>
<reference evidence="12 13" key="1">
    <citation type="journal article" date="2019" name="Fungal Biol. Biotechnol.">
        <title>Draft genome sequence of fastidious pathogen Ceratobasidium theobromae, which causes vascular-streak dieback in Theobroma cacao.</title>
        <authorList>
            <person name="Ali S.S."/>
            <person name="Asman A."/>
            <person name="Shao J."/>
            <person name="Firmansyah A.P."/>
            <person name="Susilo A.W."/>
            <person name="Rosmana A."/>
            <person name="McMahon P."/>
            <person name="Junaid M."/>
            <person name="Guest D."/>
            <person name="Kheng T.Y."/>
            <person name="Meinhardt L.W."/>
            <person name="Bailey B.A."/>
        </authorList>
    </citation>
    <scope>NUCLEOTIDE SEQUENCE [LARGE SCALE GENOMIC DNA]</scope>
    <source>
        <strain evidence="12 13">CT2</strain>
    </source>
</reference>
<keyword evidence="4 9" id="KW-0349">Heme</keyword>
<evidence type="ECO:0000256" key="10">
    <source>
        <dbReference type="SAM" id="Phobius"/>
    </source>
</evidence>
<keyword evidence="10" id="KW-0472">Membrane</keyword>
<dbReference type="Pfam" id="PF00067">
    <property type="entry name" value="p450"/>
    <property type="match status" value="1"/>
</dbReference>
<evidence type="ECO:0000256" key="3">
    <source>
        <dbReference type="ARBA" id="ARBA00010617"/>
    </source>
</evidence>
<dbReference type="EMBL" id="SSOP01000080">
    <property type="protein sequence ID" value="KAB5591980.1"/>
    <property type="molecule type" value="Genomic_DNA"/>
</dbReference>
<dbReference type="CDD" id="cd11065">
    <property type="entry name" value="CYP64-like"/>
    <property type="match status" value="1"/>
</dbReference>
<keyword evidence="7 9" id="KW-0408">Iron</keyword>
<feature type="binding site" description="axial binding residue" evidence="9">
    <location>
        <position position="469"/>
    </location>
    <ligand>
        <name>heme</name>
        <dbReference type="ChEBI" id="CHEBI:30413"/>
    </ligand>
    <ligandPart>
        <name>Fe</name>
        <dbReference type="ChEBI" id="CHEBI:18248"/>
    </ligandPart>
</feature>
<feature type="transmembrane region" description="Helical" evidence="10">
    <location>
        <begin position="6"/>
        <end position="26"/>
    </location>
</feature>
<evidence type="ECO:0000313" key="12">
    <source>
        <dbReference type="EMBL" id="KAB5591980.1"/>
    </source>
</evidence>
<dbReference type="InterPro" id="IPR036396">
    <property type="entry name" value="Cyt_P450_sf"/>
</dbReference>
<comment type="pathway">
    <text evidence="2">Secondary metabolite biosynthesis.</text>
</comment>
<evidence type="ECO:0000256" key="9">
    <source>
        <dbReference type="PIRSR" id="PIRSR602401-1"/>
    </source>
</evidence>
<feature type="transmembrane region" description="Helical" evidence="10">
    <location>
        <begin position="751"/>
        <end position="770"/>
    </location>
</feature>
<dbReference type="GO" id="GO:0004497">
    <property type="term" value="F:monooxygenase activity"/>
    <property type="evidence" value="ECO:0007669"/>
    <property type="project" value="UniProtKB-KW"/>
</dbReference>
<dbReference type="Pfam" id="PF20153">
    <property type="entry name" value="DUF6535"/>
    <property type="match status" value="1"/>
</dbReference>
<evidence type="ECO:0000256" key="4">
    <source>
        <dbReference type="ARBA" id="ARBA00022617"/>
    </source>
</evidence>